<dbReference type="AlphaFoldDB" id="A0A2H3DR82"/>
<accession>A0A2H3DR82</accession>
<dbReference type="OrthoDB" id="3112473at2759"/>
<evidence type="ECO:0000313" key="2">
    <source>
        <dbReference type="Proteomes" id="UP000217790"/>
    </source>
</evidence>
<gene>
    <name evidence="1" type="ORF">ARMGADRAFT_292426</name>
</gene>
<proteinExistence type="predicted"/>
<organism evidence="1 2">
    <name type="scientific">Armillaria gallica</name>
    <name type="common">Bulbous honey fungus</name>
    <name type="synonym">Armillaria bulbosa</name>
    <dbReference type="NCBI Taxonomy" id="47427"/>
    <lineage>
        <taxon>Eukaryota</taxon>
        <taxon>Fungi</taxon>
        <taxon>Dikarya</taxon>
        <taxon>Basidiomycota</taxon>
        <taxon>Agaricomycotina</taxon>
        <taxon>Agaricomycetes</taxon>
        <taxon>Agaricomycetidae</taxon>
        <taxon>Agaricales</taxon>
        <taxon>Marasmiineae</taxon>
        <taxon>Physalacriaceae</taxon>
        <taxon>Armillaria</taxon>
    </lineage>
</organism>
<sequence length="149" mass="17191">MQSGGFDSNRRLNLLHRNTYNNGTSLRGHSTWLAMLGLWTRPFLIGTLCRYTHHTTCRTFLRRIMDYHISSLRVAQRHHQCTEIWLTCQIMVQLPSSTPRLLLVRSRMLVHKSHFGLVCVLWGLNDSQVTPSRCSSEVTLTVTSLGLRK</sequence>
<dbReference type="Proteomes" id="UP000217790">
    <property type="component" value="Unassembled WGS sequence"/>
</dbReference>
<protein>
    <submittedName>
        <fullName evidence="1">Uncharacterized protein</fullName>
    </submittedName>
</protein>
<reference evidence="2" key="1">
    <citation type="journal article" date="2017" name="Nat. Ecol. Evol.">
        <title>Genome expansion and lineage-specific genetic innovations in the forest pathogenic fungi Armillaria.</title>
        <authorList>
            <person name="Sipos G."/>
            <person name="Prasanna A.N."/>
            <person name="Walter M.C."/>
            <person name="O'Connor E."/>
            <person name="Balint B."/>
            <person name="Krizsan K."/>
            <person name="Kiss B."/>
            <person name="Hess J."/>
            <person name="Varga T."/>
            <person name="Slot J."/>
            <person name="Riley R."/>
            <person name="Boka B."/>
            <person name="Rigling D."/>
            <person name="Barry K."/>
            <person name="Lee J."/>
            <person name="Mihaltcheva S."/>
            <person name="LaButti K."/>
            <person name="Lipzen A."/>
            <person name="Waldron R."/>
            <person name="Moloney N.M."/>
            <person name="Sperisen C."/>
            <person name="Kredics L."/>
            <person name="Vagvoelgyi C."/>
            <person name="Patrignani A."/>
            <person name="Fitzpatrick D."/>
            <person name="Nagy I."/>
            <person name="Doyle S."/>
            <person name="Anderson J.B."/>
            <person name="Grigoriev I.V."/>
            <person name="Gueldener U."/>
            <person name="Muensterkoetter M."/>
            <person name="Nagy L.G."/>
        </authorList>
    </citation>
    <scope>NUCLEOTIDE SEQUENCE [LARGE SCALE GENOMIC DNA]</scope>
    <source>
        <strain evidence="2">Ar21-2</strain>
    </source>
</reference>
<keyword evidence="2" id="KW-1185">Reference proteome</keyword>
<evidence type="ECO:0000313" key="1">
    <source>
        <dbReference type="EMBL" id="PBK90773.1"/>
    </source>
</evidence>
<name>A0A2H3DR82_ARMGA</name>
<dbReference type="EMBL" id="KZ293664">
    <property type="protein sequence ID" value="PBK90773.1"/>
    <property type="molecule type" value="Genomic_DNA"/>
</dbReference>
<dbReference type="InParanoid" id="A0A2H3DR82"/>